<evidence type="ECO:0000256" key="3">
    <source>
        <dbReference type="RuleBase" id="RU003616"/>
    </source>
</evidence>
<dbReference type="PROSITE" id="PS01031">
    <property type="entry name" value="SHSP"/>
    <property type="match status" value="1"/>
</dbReference>
<dbReference type="Proteomes" id="UP000799640">
    <property type="component" value="Unassembled WGS sequence"/>
</dbReference>
<proteinExistence type="inferred from homology"/>
<dbReference type="OrthoDB" id="1431247at2759"/>
<dbReference type="SUPFAM" id="SSF49764">
    <property type="entry name" value="HSP20-like chaperones"/>
    <property type="match status" value="1"/>
</dbReference>
<protein>
    <submittedName>
        <fullName evidence="6">HSP20-like chaperone</fullName>
    </submittedName>
</protein>
<evidence type="ECO:0000256" key="1">
    <source>
        <dbReference type="ARBA" id="ARBA00023016"/>
    </source>
</evidence>
<dbReference type="InterPro" id="IPR031107">
    <property type="entry name" value="Small_HSP"/>
</dbReference>
<evidence type="ECO:0000313" key="7">
    <source>
        <dbReference type="Proteomes" id="UP000799640"/>
    </source>
</evidence>
<keyword evidence="1" id="KW-0346">Stress response</keyword>
<gene>
    <name evidence="6" type="ORF">EJ06DRAFT_502690</name>
</gene>
<dbReference type="Gene3D" id="2.60.40.790">
    <property type="match status" value="1"/>
</dbReference>
<evidence type="ECO:0000256" key="4">
    <source>
        <dbReference type="SAM" id="MobiDB-lite"/>
    </source>
</evidence>
<reference evidence="6" key="1">
    <citation type="journal article" date="2020" name="Stud. Mycol.">
        <title>101 Dothideomycetes genomes: a test case for predicting lifestyles and emergence of pathogens.</title>
        <authorList>
            <person name="Haridas S."/>
            <person name="Albert R."/>
            <person name="Binder M."/>
            <person name="Bloem J."/>
            <person name="Labutti K."/>
            <person name="Salamov A."/>
            <person name="Andreopoulos B."/>
            <person name="Baker S."/>
            <person name="Barry K."/>
            <person name="Bills G."/>
            <person name="Bluhm B."/>
            <person name="Cannon C."/>
            <person name="Castanera R."/>
            <person name="Culley D."/>
            <person name="Daum C."/>
            <person name="Ezra D."/>
            <person name="Gonzalez J."/>
            <person name="Henrissat B."/>
            <person name="Kuo A."/>
            <person name="Liang C."/>
            <person name="Lipzen A."/>
            <person name="Lutzoni F."/>
            <person name="Magnuson J."/>
            <person name="Mondo S."/>
            <person name="Nolan M."/>
            <person name="Ohm R."/>
            <person name="Pangilinan J."/>
            <person name="Park H.-J."/>
            <person name="Ramirez L."/>
            <person name="Alfaro M."/>
            <person name="Sun H."/>
            <person name="Tritt A."/>
            <person name="Yoshinaga Y."/>
            <person name="Zwiers L.-H."/>
            <person name="Turgeon B."/>
            <person name="Goodwin S."/>
            <person name="Spatafora J."/>
            <person name="Crous P."/>
            <person name="Grigoriev I."/>
        </authorList>
    </citation>
    <scope>NUCLEOTIDE SEQUENCE</scope>
    <source>
        <strain evidence="6">CBS 262.69</strain>
    </source>
</reference>
<sequence length="194" mass="22391">MSFFPRFHQELSPLFRLMEDYDRTTREGGQHTAGSIRSFQPKFDIKELKDRYELQGELPGIEQKDINIEWMDGNSLTISGHVESHYEKRSQPKGFIEGEQHNGKDYHQPTVEDESTAKKEETAVTKTGSKEVQKPQQEEGKWWLVERHVGEFHRTFSFPTRVEHDAVKASLKNGILSIIVPKAKAPQSRKVAIE</sequence>
<dbReference type="InterPro" id="IPR008978">
    <property type="entry name" value="HSP20-like_chaperone"/>
</dbReference>
<feature type="domain" description="SHSP" evidence="5">
    <location>
        <begin position="34"/>
        <end position="194"/>
    </location>
</feature>
<organism evidence="6 7">
    <name type="scientific">Trichodelitschia bisporula</name>
    <dbReference type="NCBI Taxonomy" id="703511"/>
    <lineage>
        <taxon>Eukaryota</taxon>
        <taxon>Fungi</taxon>
        <taxon>Dikarya</taxon>
        <taxon>Ascomycota</taxon>
        <taxon>Pezizomycotina</taxon>
        <taxon>Dothideomycetes</taxon>
        <taxon>Dothideomycetes incertae sedis</taxon>
        <taxon>Phaeotrichales</taxon>
        <taxon>Phaeotrichaceae</taxon>
        <taxon>Trichodelitschia</taxon>
    </lineage>
</organism>
<accession>A0A6G1IBL5</accession>
<dbReference type="Pfam" id="PF00011">
    <property type="entry name" value="HSP20"/>
    <property type="match status" value="1"/>
</dbReference>
<evidence type="ECO:0000256" key="2">
    <source>
        <dbReference type="PROSITE-ProRule" id="PRU00285"/>
    </source>
</evidence>
<feature type="compositionally biased region" description="Basic and acidic residues" evidence="4">
    <location>
        <begin position="92"/>
        <end position="107"/>
    </location>
</feature>
<dbReference type="CDD" id="cd06464">
    <property type="entry name" value="ACD_sHsps-like"/>
    <property type="match status" value="1"/>
</dbReference>
<dbReference type="PANTHER" id="PTHR11527">
    <property type="entry name" value="HEAT-SHOCK PROTEIN 20 FAMILY MEMBER"/>
    <property type="match status" value="1"/>
</dbReference>
<dbReference type="EMBL" id="ML996687">
    <property type="protein sequence ID" value="KAF2405459.1"/>
    <property type="molecule type" value="Genomic_DNA"/>
</dbReference>
<evidence type="ECO:0000259" key="5">
    <source>
        <dbReference type="PROSITE" id="PS01031"/>
    </source>
</evidence>
<name>A0A6G1IBL5_9PEZI</name>
<feature type="region of interest" description="Disordered" evidence="4">
    <location>
        <begin position="92"/>
        <end position="138"/>
    </location>
</feature>
<feature type="compositionally biased region" description="Basic and acidic residues" evidence="4">
    <location>
        <begin position="115"/>
        <end position="138"/>
    </location>
</feature>
<comment type="similarity">
    <text evidence="2 3">Belongs to the small heat shock protein (HSP20) family.</text>
</comment>
<evidence type="ECO:0000313" key="6">
    <source>
        <dbReference type="EMBL" id="KAF2405459.1"/>
    </source>
</evidence>
<keyword evidence="7" id="KW-1185">Reference proteome</keyword>
<dbReference type="AlphaFoldDB" id="A0A6G1IBL5"/>
<dbReference type="InterPro" id="IPR002068">
    <property type="entry name" value="A-crystallin/Hsp20_dom"/>
</dbReference>